<protein>
    <submittedName>
        <fullName evidence="2">Uncharacterized protein</fullName>
    </submittedName>
</protein>
<evidence type="ECO:0000313" key="2">
    <source>
        <dbReference type="EMBL" id="KAJ1136890.1"/>
    </source>
</evidence>
<gene>
    <name evidence="2" type="ORF">NDU88_003304</name>
</gene>
<feature type="region of interest" description="Disordered" evidence="1">
    <location>
        <begin position="1"/>
        <end position="49"/>
    </location>
</feature>
<reference evidence="2" key="1">
    <citation type="journal article" date="2022" name="bioRxiv">
        <title>Sequencing and chromosome-scale assembly of the giantPleurodeles waltlgenome.</title>
        <authorList>
            <person name="Brown T."/>
            <person name="Elewa A."/>
            <person name="Iarovenko S."/>
            <person name="Subramanian E."/>
            <person name="Araus A.J."/>
            <person name="Petzold A."/>
            <person name="Susuki M."/>
            <person name="Suzuki K.-i.T."/>
            <person name="Hayashi T."/>
            <person name="Toyoda A."/>
            <person name="Oliveira C."/>
            <person name="Osipova E."/>
            <person name="Leigh N.D."/>
            <person name="Simon A."/>
            <person name="Yun M.H."/>
        </authorList>
    </citation>
    <scope>NUCLEOTIDE SEQUENCE</scope>
    <source>
        <strain evidence="2">20211129_DDA</strain>
        <tissue evidence="2">Liver</tissue>
    </source>
</reference>
<evidence type="ECO:0000313" key="3">
    <source>
        <dbReference type="Proteomes" id="UP001066276"/>
    </source>
</evidence>
<accession>A0AAV7Q9N1</accession>
<comment type="caution">
    <text evidence="2">The sequence shown here is derived from an EMBL/GenBank/DDBJ whole genome shotgun (WGS) entry which is preliminary data.</text>
</comment>
<dbReference type="Proteomes" id="UP001066276">
    <property type="component" value="Chromosome 6"/>
</dbReference>
<feature type="compositionally biased region" description="Polar residues" evidence="1">
    <location>
        <begin position="1"/>
        <end position="11"/>
    </location>
</feature>
<evidence type="ECO:0000256" key="1">
    <source>
        <dbReference type="SAM" id="MobiDB-lite"/>
    </source>
</evidence>
<name>A0AAV7Q9N1_PLEWA</name>
<organism evidence="2 3">
    <name type="scientific">Pleurodeles waltl</name>
    <name type="common">Iberian ribbed newt</name>
    <dbReference type="NCBI Taxonomy" id="8319"/>
    <lineage>
        <taxon>Eukaryota</taxon>
        <taxon>Metazoa</taxon>
        <taxon>Chordata</taxon>
        <taxon>Craniata</taxon>
        <taxon>Vertebrata</taxon>
        <taxon>Euteleostomi</taxon>
        <taxon>Amphibia</taxon>
        <taxon>Batrachia</taxon>
        <taxon>Caudata</taxon>
        <taxon>Salamandroidea</taxon>
        <taxon>Salamandridae</taxon>
        <taxon>Pleurodelinae</taxon>
        <taxon>Pleurodeles</taxon>
    </lineage>
</organism>
<keyword evidence="3" id="KW-1185">Reference proteome</keyword>
<proteinExistence type="predicted"/>
<dbReference type="AlphaFoldDB" id="A0AAV7Q9N1"/>
<dbReference type="EMBL" id="JANPWB010000010">
    <property type="protein sequence ID" value="KAJ1136890.1"/>
    <property type="molecule type" value="Genomic_DNA"/>
</dbReference>
<sequence>MTSSERVNSVYTAPMLDRNTHPRSPKASASQEAKGAQPLGGRGPQSAPRVCRTRVRVGEGLGTHIMVGRLRLTVVTVSVYVHVGASERQILYLLQW</sequence>